<dbReference type="Proteomes" id="UP001196413">
    <property type="component" value="Unassembled WGS sequence"/>
</dbReference>
<dbReference type="AlphaFoldDB" id="A0AAD5QZM9"/>
<gene>
    <name evidence="1" type="ORF">KIN20_027382</name>
</gene>
<name>A0AAD5QZM9_PARTN</name>
<sequence length="161" mass="18739">GSLECSPQEAIAVQRLLPRILQGSYKLDVVIRRAGLPFSRNLLYRTIQLSLRNQRAFRPITALAIHYRRLYNDRLYSNRAFHLAVRKRNTPGIVERIRDVFSTSHRYNAGLSRETFPNTMMLMTLVFMMSFTKERVSATDPRPGFLLLDSELVLGRNQKQR</sequence>
<proteinExistence type="predicted"/>
<protein>
    <submittedName>
        <fullName evidence="1">Uncharacterized protein</fullName>
    </submittedName>
</protein>
<feature type="non-terminal residue" evidence="1">
    <location>
        <position position="161"/>
    </location>
</feature>
<evidence type="ECO:0000313" key="1">
    <source>
        <dbReference type="EMBL" id="KAJ1366656.1"/>
    </source>
</evidence>
<comment type="caution">
    <text evidence="1">The sequence shown here is derived from an EMBL/GenBank/DDBJ whole genome shotgun (WGS) entry which is preliminary data.</text>
</comment>
<reference evidence="1" key="1">
    <citation type="submission" date="2021-06" db="EMBL/GenBank/DDBJ databases">
        <title>Parelaphostrongylus tenuis whole genome reference sequence.</title>
        <authorList>
            <person name="Garwood T.J."/>
            <person name="Larsen P.A."/>
            <person name="Fountain-Jones N.M."/>
            <person name="Garbe J.R."/>
            <person name="Macchietto M.G."/>
            <person name="Kania S.A."/>
            <person name="Gerhold R.W."/>
            <person name="Richards J.E."/>
            <person name="Wolf T.M."/>
        </authorList>
    </citation>
    <scope>NUCLEOTIDE SEQUENCE</scope>
    <source>
        <strain evidence="1">MNPRO001-30</strain>
        <tissue evidence="1">Meninges</tissue>
    </source>
</reference>
<organism evidence="1 2">
    <name type="scientific">Parelaphostrongylus tenuis</name>
    <name type="common">Meningeal worm</name>
    <dbReference type="NCBI Taxonomy" id="148309"/>
    <lineage>
        <taxon>Eukaryota</taxon>
        <taxon>Metazoa</taxon>
        <taxon>Ecdysozoa</taxon>
        <taxon>Nematoda</taxon>
        <taxon>Chromadorea</taxon>
        <taxon>Rhabditida</taxon>
        <taxon>Rhabditina</taxon>
        <taxon>Rhabditomorpha</taxon>
        <taxon>Strongyloidea</taxon>
        <taxon>Metastrongylidae</taxon>
        <taxon>Parelaphostrongylus</taxon>
    </lineage>
</organism>
<evidence type="ECO:0000313" key="2">
    <source>
        <dbReference type="Proteomes" id="UP001196413"/>
    </source>
</evidence>
<keyword evidence="2" id="KW-1185">Reference proteome</keyword>
<accession>A0AAD5QZM9</accession>
<dbReference type="EMBL" id="JAHQIW010005622">
    <property type="protein sequence ID" value="KAJ1366656.1"/>
    <property type="molecule type" value="Genomic_DNA"/>
</dbReference>